<accession>A0ABS5U1F1</accession>
<keyword evidence="2" id="KW-1185">Reference proteome</keyword>
<reference evidence="1 2" key="1">
    <citation type="submission" date="2021-05" db="EMBL/GenBank/DDBJ databases">
        <title>Description of Cellulomonas sp. DKR-3 sp. nov.</title>
        <authorList>
            <person name="Dahal R.H."/>
            <person name="Chaudhary D.K."/>
        </authorList>
    </citation>
    <scope>NUCLEOTIDE SEQUENCE [LARGE SCALE GENOMIC DNA]</scope>
    <source>
        <strain evidence="1 2">DKR-3</strain>
    </source>
</reference>
<gene>
    <name evidence="1" type="ORF">KIN34_13135</name>
</gene>
<dbReference type="Proteomes" id="UP000722125">
    <property type="component" value="Unassembled WGS sequence"/>
</dbReference>
<evidence type="ECO:0000313" key="2">
    <source>
        <dbReference type="Proteomes" id="UP000722125"/>
    </source>
</evidence>
<protein>
    <submittedName>
        <fullName evidence="1">TIGR03085 family protein</fullName>
    </submittedName>
</protein>
<dbReference type="SUPFAM" id="SSF55718">
    <property type="entry name" value="SCP-like"/>
    <property type="match status" value="1"/>
</dbReference>
<dbReference type="InterPro" id="IPR017519">
    <property type="entry name" value="CHP03085"/>
</dbReference>
<sequence>MTGTRWNEALRADLVDALRAVPPDAPTLCEGWQACHLAAHVVLRERSVRVGAGLAVPPLAGVAERAIDELAGTATTPEGYAALVDRVADAPGRWHPMTWAGDLANLVEFYVHGEDVRRGAGPVPPRELPGGVVDGLWNQARQLGRARLRTAGCGVVLVRPDGPRARLRSPRDGAGSVVVRGEVGELVLWLAGRGAAADVVAEGAEPDLAALARVAPFA</sequence>
<dbReference type="SUPFAM" id="SSF109854">
    <property type="entry name" value="DinB/YfiT-like putative metalloenzymes"/>
    <property type="match status" value="1"/>
</dbReference>
<dbReference type="NCBIfam" id="TIGR03083">
    <property type="entry name" value="maleylpyruvate isomerase family mycothiol-dependent enzyme"/>
    <property type="match status" value="1"/>
</dbReference>
<dbReference type="InterPro" id="IPR036527">
    <property type="entry name" value="SCP2_sterol-bd_dom_sf"/>
</dbReference>
<name>A0ABS5U1F1_9CELL</name>
<comment type="caution">
    <text evidence="1">The sequence shown here is derived from an EMBL/GenBank/DDBJ whole genome shotgun (WGS) entry which is preliminary data.</text>
</comment>
<proteinExistence type="predicted"/>
<dbReference type="InterPro" id="IPR034660">
    <property type="entry name" value="DinB/YfiT-like"/>
</dbReference>
<dbReference type="NCBIfam" id="TIGR03085">
    <property type="entry name" value="TIGR03085 family metal-binding protein"/>
    <property type="match status" value="1"/>
</dbReference>
<dbReference type="InterPro" id="IPR017517">
    <property type="entry name" value="Maleyloyr_isom"/>
</dbReference>
<dbReference type="EMBL" id="JAHBOH010000001">
    <property type="protein sequence ID" value="MBT0995228.1"/>
    <property type="molecule type" value="Genomic_DNA"/>
</dbReference>
<organism evidence="1 2">
    <name type="scientific">Cellulomonas fulva</name>
    <dbReference type="NCBI Taxonomy" id="2835530"/>
    <lineage>
        <taxon>Bacteria</taxon>
        <taxon>Bacillati</taxon>
        <taxon>Actinomycetota</taxon>
        <taxon>Actinomycetes</taxon>
        <taxon>Micrococcales</taxon>
        <taxon>Cellulomonadaceae</taxon>
        <taxon>Cellulomonas</taxon>
    </lineage>
</organism>
<evidence type="ECO:0000313" key="1">
    <source>
        <dbReference type="EMBL" id="MBT0995228.1"/>
    </source>
</evidence>